<evidence type="ECO:0000313" key="4">
    <source>
        <dbReference type="Proteomes" id="UP000593562"/>
    </source>
</evidence>
<feature type="compositionally biased region" description="Basic and acidic residues" evidence="1">
    <location>
        <begin position="373"/>
        <end position="389"/>
    </location>
</feature>
<dbReference type="SUPFAM" id="SSF81383">
    <property type="entry name" value="F-box domain"/>
    <property type="match status" value="1"/>
</dbReference>
<dbReference type="Pfam" id="PF07734">
    <property type="entry name" value="FBA_1"/>
    <property type="match status" value="1"/>
</dbReference>
<dbReference type="CDD" id="cd22157">
    <property type="entry name" value="F-box_AtFBW1-like"/>
    <property type="match status" value="1"/>
</dbReference>
<dbReference type="PANTHER" id="PTHR31672">
    <property type="entry name" value="BNACNNG10540D PROTEIN"/>
    <property type="match status" value="1"/>
</dbReference>
<dbReference type="Gene3D" id="1.20.1280.50">
    <property type="match status" value="1"/>
</dbReference>
<feature type="domain" description="F-box" evidence="2">
    <location>
        <begin position="13"/>
        <end position="53"/>
    </location>
</feature>
<dbReference type="PANTHER" id="PTHR31672:SF13">
    <property type="entry name" value="F-BOX PROTEIN CPR30-LIKE"/>
    <property type="match status" value="1"/>
</dbReference>
<dbReference type="FunCoup" id="A0A7J7DSW7">
    <property type="interactions" value="1956"/>
</dbReference>
<dbReference type="Pfam" id="PF00646">
    <property type="entry name" value="F-box"/>
    <property type="match status" value="1"/>
</dbReference>
<accession>A0A7J7DSW7</accession>
<keyword evidence="4" id="KW-1185">Reference proteome</keyword>
<organism evidence="3 4">
    <name type="scientific">Tripterygium wilfordii</name>
    <name type="common">Thunder God vine</name>
    <dbReference type="NCBI Taxonomy" id="458696"/>
    <lineage>
        <taxon>Eukaryota</taxon>
        <taxon>Viridiplantae</taxon>
        <taxon>Streptophyta</taxon>
        <taxon>Embryophyta</taxon>
        <taxon>Tracheophyta</taxon>
        <taxon>Spermatophyta</taxon>
        <taxon>Magnoliopsida</taxon>
        <taxon>eudicotyledons</taxon>
        <taxon>Gunneridae</taxon>
        <taxon>Pentapetalae</taxon>
        <taxon>rosids</taxon>
        <taxon>fabids</taxon>
        <taxon>Celastrales</taxon>
        <taxon>Celastraceae</taxon>
        <taxon>Tripterygium</taxon>
    </lineage>
</organism>
<sequence>MEGKISLPKMPTVPLDVIADITVRLPVKSLVRFKCVSNTWRSMIEDPNFVKLHLQHSLKTGSNHYLMLKSYNLYTVDFDSLNAAMGMDHHPLYAGPQWQTEAIGCCNGLVLLRNSEEDLALYNFSTRMSHLLPGEPIVMFQRELSRCVFYGFGYDLVNDDYKVVRVILGLSQDPEVEPEVGVYSLKTNSWKRLKTLPVGIRWLFSPYYYSFSADRGYGVLVDNALHWVSPLDPQIGRPNLIIAFDLGSEEFHVVPQPEYEHEIFEMDLSVLRGCLCALCNDKESWVDVWLMKEYGVKESWSRLFRVEQPRVHLFKALAYSKENDEVLFMKEDRKVVWYDPKRKRTTRVRIAGAPISFCAELCIGSLVPLSNSDGKEKLEREKNEKQDEKKKRKRK</sequence>
<dbReference type="InterPro" id="IPR001810">
    <property type="entry name" value="F-box_dom"/>
</dbReference>
<gene>
    <name evidence="3" type="ORF">HS088_TW04G01362</name>
</gene>
<dbReference type="InParanoid" id="A0A7J7DSW7"/>
<dbReference type="EMBL" id="JAAARO010000004">
    <property type="protein sequence ID" value="KAF5749393.1"/>
    <property type="molecule type" value="Genomic_DNA"/>
</dbReference>
<reference evidence="3 4" key="1">
    <citation type="journal article" date="2020" name="Nat. Commun.">
        <title>Genome of Tripterygium wilfordii and identification of cytochrome P450 involved in triptolide biosynthesis.</title>
        <authorList>
            <person name="Tu L."/>
            <person name="Su P."/>
            <person name="Zhang Z."/>
            <person name="Gao L."/>
            <person name="Wang J."/>
            <person name="Hu T."/>
            <person name="Zhou J."/>
            <person name="Zhang Y."/>
            <person name="Zhao Y."/>
            <person name="Liu Y."/>
            <person name="Song Y."/>
            <person name="Tong Y."/>
            <person name="Lu Y."/>
            <person name="Yang J."/>
            <person name="Xu C."/>
            <person name="Jia M."/>
            <person name="Peters R.J."/>
            <person name="Huang L."/>
            <person name="Gao W."/>
        </authorList>
    </citation>
    <scope>NUCLEOTIDE SEQUENCE [LARGE SCALE GENOMIC DNA]</scope>
    <source>
        <strain evidence="4">cv. XIE 37</strain>
        <tissue evidence="3">Leaf</tissue>
    </source>
</reference>
<dbReference type="AlphaFoldDB" id="A0A7J7DSW7"/>
<proteinExistence type="predicted"/>
<dbReference type="NCBIfam" id="TIGR01640">
    <property type="entry name" value="F_box_assoc_1"/>
    <property type="match status" value="1"/>
</dbReference>
<protein>
    <submittedName>
        <fullName evidence="3">F-box protein CPR30-like</fullName>
    </submittedName>
</protein>
<evidence type="ECO:0000313" key="3">
    <source>
        <dbReference type="EMBL" id="KAF5749393.1"/>
    </source>
</evidence>
<dbReference type="InterPro" id="IPR036047">
    <property type="entry name" value="F-box-like_dom_sf"/>
</dbReference>
<name>A0A7J7DSW7_TRIWF</name>
<dbReference type="InterPro" id="IPR006527">
    <property type="entry name" value="F-box-assoc_dom_typ1"/>
</dbReference>
<evidence type="ECO:0000256" key="1">
    <source>
        <dbReference type="SAM" id="MobiDB-lite"/>
    </source>
</evidence>
<dbReference type="InterPro" id="IPR017451">
    <property type="entry name" value="F-box-assoc_interact_dom"/>
</dbReference>
<dbReference type="SMART" id="SM00256">
    <property type="entry name" value="FBOX"/>
    <property type="match status" value="1"/>
</dbReference>
<comment type="caution">
    <text evidence="3">The sequence shown here is derived from an EMBL/GenBank/DDBJ whole genome shotgun (WGS) entry which is preliminary data.</text>
</comment>
<evidence type="ECO:0000259" key="2">
    <source>
        <dbReference type="SMART" id="SM00256"/>
    </source>
</evidence>
<feature type="region of interest" description="Disordered" evidence="1">
    <location>
        <begin position="370"/>
        <end position="395"/>
    </location>
</feature>
<dbReference type="InterPro" id="IPR050796">
    <property type="entry name" value="SCF_F-box_component"/>
</dbReference>
<dbReference type="Proteomes" id="UP000593562">
    <property type="component" value="Unassembled WGS sequence"/>
</dbReference>